<proteinExistence type="predicted"/>
<organism evidence="1 2">
    <name type="scientific">Neonectria magnoliae</name>
    <dbReference type="NCBI Taxonomy" id="2732573"/>
    <lineage>
        <taxon>Eukaryota</taxon>
        <taxon>Fungi</taxon>
        <taxon>Dikarya</taxon>
        <taxon>Ascomycota</taxon>
        <taxon>Pezizomycotina</taxon>
        <taxon>Sordariomycetes</taxon>
        <taxon>Hypocreomycetidae</taxon>
        <taxon>Hypocreales</taxon>
        <taxon>Nectriaceae</taxon>
        <taxon>Neonectria</taxon>
    </lineage>
</organism>
<protein>
    <submittedName>
        <fullName evidence="1">Uncharacterized protein</fullName>
    </submittedName>
</protein>
<name>A0ABR1IHV0_9HYPO</name>
<dbReference type="Proteomes" id="UP001498421">
    <property type="component" value="Unassembled WGS sequence"/>
</dbReference>
<accession>A0ABR1IHV0</accession>
<evidence type="ECO:0000313" key="1">
    <source>
        <dbReference type="EMBL" id="KAK7432592.1"/>
    </source>
</evidence>
<dbReference type="EMBL" id="JAZAVK010000004">
    <property type="protein sequence ID" value="KAK7432592.1"/>
    <property type="molecule type" value="Genomic_DNA"/>
</dbReference>
<keyword evidence="2" id="KW-1185">Reference proteome</keyword>
<comment type="caution">
    <text evidence="1">The sequence shown here is derived from an EMBL/GenBank/DDBJ whole genome shotgun (WGS) entry which is preliminary data.</text>
</comment>
<reference evidence="1 2" key="1">
    <citation type="journal article" date="2025" name="Microbiol. Resour. Announc.">
        <title>Draft genome sequences for Neonectria magnoliae and Neonectria punicea, canker pathogens of Liriodendron tulipifera and Acer saccharum in West Virginia.</title>
        <authorList>
            <person name="Petronek H.M."/>
            <person name="Kasson M.T."/>
            <person name="Metheny A.M."/>
            <person name="Stauder C.M."/>
            <person name="Lovett B."/>
            <person name="Lynch S.C."/>
            <person name="Garnas J.R."/>
            <person name="Kasson L.R."/>
            <person name="Stajich J.E."/>
        </authorList>
    </citation>
    <scope>NUCLEOTIDE SEQUENCE [LARGE SCALE GENOMIC DNA]</scope>
    <source>
        <strain evidence="1 2">NRRL 64651</strain>
    </source>
</reference>
<gene>
    <name evidence="1" type="ORF">QQZ08_000799</name>
</gene>
<sequence>MLNVSSNLQTLNLHKYNPETTTATSPLPALKSLRLTRCSLEQRELEILFDACTGGLHTVVFESREEGEVIISGHEVELVLSSEVVTHLRKHKKTLKSLFLDFRKRDV</sequence>
<evidence type="ECO:0000313" key="2">
    <source>
        <dbReference type="Proteomes" id="UP001498421"/>
    </source>
</evidence>